<feature type="domain" description="Endonuclease/exonuclease/phosphatase" evidence="1">
    <location>
        <begin position="7"/>
        <end position="225"/>
    </location>
</feature>
<organism evidence="2 3">
    <name type="scientific">Mytilus galloprovincialis</name>
    <name type="common">Mediterranean mussel</name>
    <dbReference type="NCBI Taxonomy" id="29158"/>
    <lineage>
        <taxon>Eukaryota</taxon>
        <taxon>Metazoa</taxon>
        <taxon>Spiralia</taxon>
        <taxon>Lophotrochozoa</taxon>
        <taxon>Mollusca</taxon>
        <taxon>Bivalvia</taxon>
        <taxon>Autobranchia</taxon>
        <taxon>Pteriomorphia</taxon>
        <taxon>Mytilida</taxon>
        <taxon>Mytiloidea</taxon>
        <taxon>Mytilidae</taxon>
        <taxon>Mytilinae</taxon>
        <taxon>Mytilus</taxon>
    </lineage>
</organism>
<dbReference type="Pfam" id="PF03372">
    <property type="entry name" value="Exo_endo_phos"/>
    <property type="match status" value="1"/>
</dbReference>
<dbReference type="CDD" id="cd09076">
    <property type="entry name" value="L1-EN"/>
    <property type="match status" value="1"/>
</dbReference>
<dbReference type="SUPFAM" id="SSF56219">
    <property type="entry name" value="DNase I-like"/>
    <property type="match status" value="1"/>
</dbReference>
<keyword evidence="2" id="KW-0378">Hydrolase</keyword>
<reference evidence="2" key="1">
    <citation type="submission" date="2018-11" db="EMBL/GenBank/DDBJ databases">
        <authorList>
            <person name="Alioto T."/>
            <person name="Alioto T."/>
        </authorList>
    </citation>
    <scope>NUCLEOTIDE SEQUENCE</scope>
</reference>
<protein>
    <submittedName>
        <fullName evidence="2">Exodeoxyribonuclease III</fullName>
        <ecNumber evidence="2">3.1.11.2</ecNumber>
    </submittedName>
</protein>
<dbReference type="PANTHER" id="PTHR33845">
    <property type="entry name" value="C2H2-TYPE DOMAIN-CONTAINING PROTEIN"/>
    <property type="match status" value="1"/>
</dbReference>
<dbReference type="Gene3D" id="3.60.10.10">
    <property type="entry name" value="Endonuclease/exonuclease/phosphatase"/>
    <property type="match status" value="1"/>
</dbReference>
<comment type="caution">
    <text evidence="2">The sequence shown here is derived from an EMBL/GenBank/DDBJ whole genome shotgun (WGS) entry which is preliminary data.</text>
</comment>
<dbReference type="GO" id="GO:0008311">
    <property type="term" value="F:double-stranded DNA 3'-5' DNA exonuclease activity"/>
    <property type="evidence" value="ECO:0007669"/>
    <property type="project" value="UniProtKB-EC"/>
</dbReference>
<dbReference type="EC" id="3.1.11.2" evidence="2"/>
<sequence>MSISIVSLNVNGMVDNKKRNAVFYWCKKKNIDVICLQETHSSSDVETKWKNEWKGESFWNHGSSNSKGVAILFSEKFKFEITETGRDSIGRTISVHVKTPGNNGIFIYNIYAPNLAGDRKSFFEKDILIDNNNRNIVLGDFNCALIKNLDRKPVPLRDDIGSHELKTFVEHNELIDVWRKRYPKEKQYTFCRGNSRSRIDYIFISSELQYKSQQVKLVYFPFSDHDGVFMKLKTNEPERGPGTWKMNSSVIQSDLFRNTFESFWGNWKLKKNHFENNLEWWEETKIKIKSITIEVAKQLNITEKQIREWEKRLDNITGTHPINNENELNNLKVKIKDYYAQKAEAVRIRSKVNWYEKGEKSTGYFFKLEKKRGAEKLWTRIKGSDGRYKDDIESILEEQVSFYKQLFTSEGWDRDAAENLLQNIDHKLSEENKKICEMEISLDEIRKYKVKVVNAVTNLDSGANIIKSNIPEITSLHNFKFTEDALVVWKAYNIGEGKTILWTQLKSNSNKELSVVLDWRDVALTRFQEDENESTDMNTQIKKRAIFMCPVEGCVREFSTNSNLDNHLLLGNCDYKLEKQCLTDLAITIYSKKINDGFPSSTSGQHGQRSECGNNISTEGDYINPMGWALKGKRKKTVFSTAQKQYMKEQFDIGKRTGKKVDPFYAAEEMRKLSQI</sequence>
<evidence type="ECO:0000313" key="3">
    <source>
        <dbReference type="Proteomes" id="UP000596742"/>
    </source>
</evidence>
<accession>A0A8B6CHT1</accession>
<dbReference type="PANTHER" id="PTHR33845:SF1">
    <property type="entry name" value="C2H2-TYPE DOMAIN-CONTAINING PROTEIN"/>
    <property type="match status" value="1"/>
</dbReference>
<keyword evidence="3" id="KW-1185">Reference proteome</keyword>
<dbReference type="InterPro" id="IPR005135">
    <property type="entry name" value="Endo/exonuclease/phosphatase"/>
</dbReference>
<gene>
    <name evidence="2" type="ORF">MGAL_10B016788</name>
</gene>
<dbReference type="EMBL" id="UYJE01001817">
    <property type="protein sequence ID" value="VDI05458.1"/>
    <property type="molecule type" value="Genomic_DNA"/>
</dbReference>
<proteinExistence type="predicted"/>
<evidence type="ECO:0000259" key="1">
    <source>
        <dbReference type="Pfam" id="PF03372"/>
    </source>
</evidence>
<dbReference type="Proteomes" id="UP000596742">
    <property type="component" value="Unassembled WGS sequence"/>
</dbReference>
<dbReference type="InterPro" id="IPR036691">
    <property type="entry name" value="Endo/exonu/phosph_ase_sf"/>
</dbReference>
<name>A0A8B6CHT1_MYTGA</name>
<evidence type="ECO:0000313" key="2">
    <source>
        <dbReference type="EMBL" id="VDI05458.1"/>
    </source>
</evidence>
<dbReference type="OrthoDB" id="6278692at2759"/>
<dbReference type="AlphaFoldDB" id="A0A8B6CHT1"/>